<comment type="caution">
    <text evidence="3">The sequence shown here is derived from an EMBL/GenBank/DDBJ whole genome shotgun (WGS) entry which is preliminary data.</text>
</comment>
<gene>
    <name evidence="3" type="ORF">BDP27DRAFT_1252118</name>
</gene>
<keyword evidence="4" id="KW-1185">Reference proteome</keyword>
<dbReference type="Gene3D" id="2.120.10.30">
    <property type="entry name" value="TolB, C-terminal domain"/>
    <property type="match status" value="1"/>
</dbReference>
<feature type="signal peptide" evidence="1">
    <location>
        <begin position="1"/>
        <end position="20"/>
    </location>
</feature>
<evidence type="ECO:0000313" key="4">
    <source>
        <dbReference type="Proteomes" id="UP000772434"/>
    </source>
</evidence>
<evidence type="ECO:0000313" key="3">
    <source>
        <dbReference type="EMBL" id="KAF9078453.1"/>
    </source>
</evidence>
<dbReference type="EMBL" id="JADNRY010000001">
    <property type="protein sequence ID" value="KAF9078453.1"/>
    <property type="molecule type" value="Genomic_DNA"/>
</dbReference>
<name>A0A9P5UH30_9AGAR</name>
<dbReference type="Proteomes" id="UP000772434">
    <property type="component" value="Unassembled WGS sequence"/>
</dbReference>
<dbReference type="SUPFAM" id="SSF63829">
    <property type="entry name" value="Calcium-dependent phosphotriesterase"/>
    <property type="match status" value="1"/>
</dbReference>
<organism evidence="3 4">
    <name type="scientific">Rhodocollybia butyracea</name>
    <dbReference type="NCBI Taxonomy" id="206335"/>
    <lineage>
        <taxon>Eukaryota</taxon>
        <taxon>Fungi</taxon>
        <taxon>Dikarya</taxon>
        <taxon>Basidiomycota</taxon>
        <taxon>Agaricomycotina</taxon>
        <taxon>Agaricomycetes</taxon>
        <taxon>Agaricomycetidae</taxon>
        <taxon>Agaricales</taxon>
        <taxon>Marasmiineae</taxon>
        <taxon>Omphalotaceae</taxon>
        <taxon>Rhodocollybia</taxon>
    </lineage>
</organism>
<proteinExistence type="predicted"/>
<evidence type="ECO:0000256" key="1">
    <source>
        <dbReference type="SAM" id="SignalP"/>
    </source>
</evidence>
<protein>
    <submittedName>
        <fullName evidence="3">D-lactonohydrolase-like protein</fullName>
    </submittedName>
</protein>
<dbReference type="Pfam" id="PF08450">
    <property type="entry name" value="SGL"/>
    <property type="match status" value="1"/>
</dbReference>
<feature type="chain" id="PRO_5040318916" evidence="1">
    <location>
        <begin position="21"/>
        <end position="407"/>
    </location>
</feature>
<dbReference type="PANTHER" id="PTHR47064:SF2">
    <property type="entry name" value="SMP-30_GLUCONOLACTONASE_LRE-LIKE REGION DOMAIN-CONTAINING PROTEIN-RELATED"/>
    <property type="match status" value="1"/>
</dbReference>
<dbReference type="AlphaFoldDB" id="A0A9P5UH30"/>
<feature type="domain" description="SMP-30/Gluconolactonase/LRE-like region" evidence="2">
    <location>
        <begin position="104"/>
        <end position="383"/>
    </location>
</feature>
<dbReference type="InterPro" id="IPR052988">
    <property type="entry name" value="Oryzine_lactonohydrolase"/>
</dbReference>
<evidence type="ECO:0000259" key="2">
    <source>
        <dbReference type="Pfam" id="PF08450"/>
    </source>
</evidence>
<dbReference type="InterPro" id="IPR011042">
    <property type="entry name" value="6-blade_b-propeller_TolB-like"/>
</dbReference>
<accession>A0A9P5UH30</accession>
<dbReference type="OrthoDB" id="423498at2759"/>
<sequence length="407" mass="44789">MSSRSVLFSVVVGSLALLYAFNRPRQERIVHDKYGQVTLVNQLEFNVMGTDGNFRDTLGRQLYNPTNSTTPFFQVFDEEFLDVIGPNPSLNAIRSDPSFAFAHEAPVWVPDTDEIFYCSNAGGELGRSNIDYNNQVAKISLKEVALAMGGSPVDVNVTHYKIDLPESIQMTNGATGLYKGQIILMNEGRGHRPANLALMDPHSYQVSVLLDNFYGRQFNSLNDVKVHSSGQIFFTDVPYGYYQDFKPEPQLPNHIYSFDPRTGAIRVVADQLNKPNGLAFSKDYKFIYISDSGSLSAHFGQNLTYPATIQQYNVDPKTMALTNKRVFAYVDAGVPDGVGVDEFGNVYGACSDGVQVWNPSGKLIGKFFLGTTSANFAFAGKGRLVILAGTKIYLAQIAAGGMSLMHN</sequence>
<dbReference type="InterPro" id="IPR013658">
    <property type="entry name" value="SGL"/>
</dbReference>
<keyword evidence="1" id="KW-0732">Signal</keyword>
<reference evidence="3" key="1">
    <citation type="submission" date="2020-11" db="EMBL/GenBank/DDBJ databases">
        <authorList>
            <consortium name="DOE Joint Genome Institute"/>
            <person name="Ahrendt S."/>
            <person name="Riley R."/>
            <person name="Andreopoulos W."/>
            <person name="Labutti K."/>
            <person name="Pangilinan J."/>
            <person name="Ruiz-Duenas F.J."/>
            <person name="Barrasa J.M."/>
            <person name="Sanchez-Garcia M."/>
            <person name="Camarero S."/>
            <person name="Miyauchi S."/>
            <person name="Serrano A."/>
            <person name="Linde D."/>
            <person name="Babiker R."/>
            <person name="Drula E."/>
            <person name="Ayuso-Fernandez I."/>
            <person name="Pacheco R."/>
            <person name="Padilla G."/>
            <person name="Ferreira P."/>
            <person name="Barriuso J."/>
            <person name="Kellner H."/>
            <person name="Castanera R."/>
            <person name="Alfaro M."/>
            <person name="Ramirez L."/>
            <person name="Pisabarro A.G."/>
            <person name="Kuo A."/>
            <person name="Tritt A."/>
            <person name="Lipzen A."/>
            <person name="He G."/>
            <person name="Yan M."/>
            <person name="Ng V."/>
            <person name="Cullen D."/>
            <person name="Martin F."/>
            <person name="Rosso M.-N."/>
            <person name="Henrissat B."/>
            <person name="Hibbett D."/>
            <person name="Martinez A.T."/>
            <person name="Grigoriev I.V."/>
        </authorList>
    </citation>
    <scope>NUCLEOTIDE SEQUENCE</scope>
    <source>
        <strain evidence="3">AH 40177</strain>
    </source>
</reference>
<dbReference type="PANTHER" id="PTHR47064">
    <property type="entry name" value="PUTATIVE (AFU_ORTHOLOGUE AFUA_1G08990)-RELATED"/>
    <property type="match status" value="1"/>
</dbReference>